<dbReference type="InterPro" id="IPR050179">
    <property type="entry name" value="Trans_hexapeptide_repeat"/>
</dbReference>
<dbReference type="PANTHER" id="PTHR43300">
    <property type="entry name" value="ACETYLTRANSFERASE"/>
    <property type="match status" value="1"/>
</dbReference>
<dbReference type="InterPro" id="IPR001451">
    <property type="entry name" value="Hexapep"/>
</dbReference>
<dbReference type="CDD" id="cd03349">
    <property type="entry name" value="LbH_XAT"/>
    <property type="match status" value="1"/>
</dbReference>
<reference evidence="3 4" key="1">
    <citation type="submission" date="2023-12" db="EMBL/GenBank/DDBJ databases">
        <title>Baltic Sea Cyanobacteria.</title>
        <authorList>
            <person name="Delbaje E."/>
            <person name="Fewer D.P."/>
            <person name="Shishido T.K."/>
        </authorList>
    </citation>
    <scope>NUCLEOTIDE SEQUENCE [LARGE SCALE GENOMIC DNA]</scope>
    <source>
        <strain evidence="3 4">UHCC 0060</strain>
    </source>
</reference>
<name>A0ABU5UUA3_NODSP</name>
<keyword evidence="4" id="KW-1185">Reference proteome</keyword>
<evidence type="ECO:0000256" key="1">
    <source>
        <dbReference type="ARBA" id="ARBA00022679"/>
    </source>
</evidence>
<dbReference type="Gene3D" id="2.160.10.10">
    <property type="entry name" value="Hexapeptide repeat proteins"/>
    <property type="match status" value="1"/>
</dbReference>
<organism evidence="3 4">
    <name type="scientific">Nodularia spumigena UHCC 0060</name>
    <dbReference type="NCBI Taxonomy" id="3110300"/>
    <lineage>
        <taxon>Bacteria</taxon>
        <taxon>Bacillati</taxon>
        <taxon>Cyanobacteriota</taxon>
        <taxon>Cyanophyceae</taxon>
        <taxon>Nostocales</taxon>
        <taxon>Nodulariaceae</taxon>
        <taxon>Nodularia</taxon>
    </lineage>
</organism>
<dbReference type="EC" id="2.3.1.-" evidence="3"/>
<dbReference type="SUPFAM" id="SSF51161">
    <property type="entry name" value="Trimeric LpxA-like enzymes"/>
    <property type="match status" value="1"/>
</dbReference>
<dbReference type="PANTHER" id="PTHR43300:SF11">
    <property type="entry name" value="ACETYLTRANSFERASE RV3034C-RELATED"/>
    <property type="match status" value="1"/>
</dbReference>
<protein>
    <submittedName>
        <fullName evidence="3">CatB-related O-acetyltransferase</fullName>
        <ecNumber evidence="3">2.3.1.-</ecNumber>
    </submittedName>
</protein>
<proteinExistence type="predicted"/>
<evidence type="ECO:0000313" key="3">
    <source>
        <dbReference type="EMBL" id="MEA5609893.1"/>
    </source>
</evidence>
<accession>A0ABU5UUA3</accession>
<dbReference type="EMBL" id="JAYGHK010000066">
    <property type="protein sequence ID" value="MEA5609893.1"/>
    <property type="molecule type" value="Genomic_DNA"/>
</dbReference>
<keyword evidence="3" id="KW-0012">Acyltransferase</keyword>
<keyword evidence="2" id="KW-0677">Repeat</keyword>
<dbReference type="GO" id="GO:0016746">
    <property type="term" value="F:acyltransferase activity"/>
    <property type="evidence" value="ECO:0007669"/>
    <property type="project" value="UniProtKB-KW"/>
</dbReference>
<dbReference type="InterPro" id="IPR018357">
    <property type="entry name" value="Hexapep_transf_CS"/>
</dbReference>
<dbReference type="Pfam" id="PF00132">
    <property type="entry name" value="Hexapep"/>
    <property type="match status" value="1"/>
</dbReference>
<evidence type="ECO:0000256" key="2">
    <source>
        <dbReference type="ARBA" id="ARBA00022737"/>
    </source>
</evidence>
<keyword evidence="1 3" id="KW-0808">Transferase</keyword>
<evidence type="ECO:0000313" key="4">
    <source>
        <dbReference type="Proteomes" id="UP001303285"/>
    </source>
</evidence>
<dbReference type="RefSeq" id="WP_006198944.1">
    <property type="nucleotide sequence ID" value="NZ_JAYGHK010000066.1"/>
</dbReference>
<sequence length="181" mass="20422">MFKQTKDILTKHKVGRWTYGVPEIKYDNKGGNLEIGAFCSIAGRVQILLGGNHRMDWVTTYPFYVYWDSARYIPSPSHSKGDVIIKNDVWIGENATILSGVTIGNGAVIGTSAVVAKNVPDYSVVVGNPAKVIRKRFDEETIERLLRISWWNWSDQKIETFLPLMLDTDISKFLIAVENSQ</sequence>
<comment type="caution">
    <text evidence="3">The sequence shown here is derived from an EMBL/GenBank/DDBJ whole genome shotgun (WGS) entry which is preliminary data.</text>
</comment>
<dbReference type="InterPro" id="IPR011004">
    <property type="entry name" value="Trimer_LpxA-like_sf"/>
</dbReference>
<dbReference type="Proteomes" id="UP001303285">
    <property type="component" value="Unassembled WGS sequence"/>
</dbReference>
<dbReference type="PROSITE" id="PS00101">
    <property type="entry name" value="HEXAPEP_TRANSFERASES"/>
    <property type="match status" value="1"/>
</dbReference>
<gene>
    <name evidence="3" type="ORF">VB695_17775</name>
</gene>